<protein>
    <submittedName>
        <fullName evidence="1">Uncharacterized protein</fullName>
    </submittedName>
</protein>
<proteinExistence type="predicted"/>
<accession>A0ABV6QQ83</accession>
<organism evidence="1 2">
    <name type="scientific">Kribbella deserti</name>
    <dbReference type="NCBI Taxonomy" id="1926257"/>
    <lineage>
        <taxon>Bacteria</taxon>
        <taxon>Bacillati</taxon>
        <taxon>Actinomycetota</taxon>
        <taxon>Actinomycetes</taxon>
        <taxon>Propionibacteriales</taxon>
        <taxon>Kribbellaceae</taxon>
        <taxon>Kribbella</taxon>
    </lineage>
</organism>
<keyword evidence="2" id="KW-1185">Reference proteome</keyword>
<gene>
    <name evidence="1" type="ORF">ACFFGN_18960</name>
</gene>
<reference evidence="1 2" key="1">
    <citation type="submission" date="2024-09" db="EMBL/GenBank/DDBJ databases">
        <authorList>
            <person name="Sun Q."/>
            <person name="Mori K."/>
        </authorList>
    </citation>
    <scope>NUCLEOTIDE SEQUENCE [LARGE SCALE GENOMIC DNA]</scope>
    <source>
        <strain evidence="1 2">CGMCC 1.15906</strain>
    </source>
</reference>
<name>A0ABV6QQ83_9ACTN</name>
<evidence type="ECO:0000313" key="2">
    <source>
        <dbReference type="Proteomes" id="UP001589890"/>
    </source>
</evidence>
<evidence type="ECO:0000313" key="1">
    <source>
        <dbReference type="EMBL" id="MFC0626166.1"/>
    </source>
</evidence>
<comment type="caution">
    <text evidence="1">The sequence shown here is derived from an EMBL/GenBank/DDBJ whole genome shotgun (WGS) entry which is preliminary data.</text>
</comment>
<dbReference type="Proteomes" id="UP001589890">
    <property type="component" value="Unassembled WGS sequence"/>
</dbReference>
<dbReference type="EMBL" id="JBHLTC010000022">
    <property type="protein sequence ID" value="MFC0626166.1"/>
    <property type="molecule type" value="Genomic_DNA"/>
</dbReference>
<dbReference type="RefSeq" id="WP_380049340.1">
    <property type="nucleotide sequence ID" value="NZ_JBHLTC010000022.1"/>
</dbReference>
<sequence>MSDWTIDWPDGGVPPDVSNVIAEIMNRPGWAAGDTIMIHTGYDHELPEPEWNPCVWQGHLWDGETISFDVYEFPDGMPMVIHRNGETILTDVEISR</sequence>